<dbReference type="InterPro" id="IPR028889">
    <property type="entry name" value="USP"/>
</dbReference>
<comment type="caution">
    <text evidence="12">The sequence shown here is derived from an EMBL/GenBank/DDBJ whole genome shotgun (WGS) entry which is preliminary data.</text>
</comment>
<keyword evidence="4" id="KW-0645">Protease</keyword>
<dbReference type="Proteomes" id="UP000747110">
    <property type="component" value="Unassembled WGS sequence"/>
</dbReference>
<comment type="similarity">
    <text evidence="2">Belongs to the peptidase C19 family.</text>
</comment>
<feature type="compositionally biased region" description="Basic and acidic residues" evidence="8">
    <location>
        <begin position="358"/>
        <end position="369"/>
    </location>
</feature>
<keyword evidence="5" id="KW-0833">Ubl conjugation pathway</keyword>
<dbReference type="PROSITE" id="PS00973">
    <property type="entry name" value="USP_2"/>
    <property type="match status" value="1"/>
</dbReference>
<proteinExistence type="inferred from homology"/>
<evidence type="ECO:0000256" key="5">
    <source>
        <dbReference type="ARBA" id="ARBA00022786"/>
    </source>
</evidence>
<evidence type="ECO:0000256" key="8">
    <source>
        <dbReference type="SAM" id="MobiDB-lite"/>
    </source>
</evidence>
<evidence type="ECO:0000256" key="9">
    <source>
        <dbReference type="SAM" id="SignalP"/>
    </source>
</evidence>
<name>A0A8J4GDL1_9CHLO</name>
<dbReference type="Pfam" id="PF00443">
    <property type="entry name" value="UCH"/>
    <property type="match status" value="1"/>
</dbReference>
<dbReference type="GO" id="GO:0004843">
    <property type="term" value="F:cysteine-type deubiquitinase activity"/>
    <property type="evidence" value="ECO:0007669"/>
    <property type="project" value="UniProtKB-EC"/>
</dbReference>
<evidence type="ECO:0000256" key="2">
    <source>
        <dbReference type="ARBA" id="ARBA00009085"/>
    </source>
</evidence>
<evidence type="ECO:0000256" key="7">
    <source>
        <dbReference type="ARBA" id="ARBA00022807"/>
    </source>
</evidence>
<dbReference type="AlphaFoldDB" id="A0A8J4GDL1"/>
<evidence type="ECO:0000259" key="10">
    <source>
        <dbReference type="PROSITE" id="PS50235"/>
    </source>
</evidence>
<dbReference type="Gene3D" id="3.90.70.10">
    <property type="entry name" value="Cysteine proteinases"/>
    <property type="match status" value="1"/>
</dbReference>
<dbReference type="GO" id="GO:0005634">
    <property type="term" value="C:nucleus"/>
    <property type="evidence" value="ECO:0007669"/>
    <property type="project" value="TreeGrafter"/>
</dbReference>
<dbReference type="InterPro" id="IPR018200">
    <property type="entry name" value="USP_CS"/>
</dbReference>
<dbReference type="GO" id="GO:0006508">
    <property type="term" value="P:proteolysis"/>
    <property type="evidence" value="ECO:0007669"/>
    <property type="project" value="UniProtKB-KW"/>
</dbReference>
<comment type="catalytic activity">
    <reaction evidence="1">
        <text>Thiol-dependent hydrolysis of ester, thioester, amide, peptide and isopeptide bonds formed by the C-terminal Gly of ubiquitin (a 76-residue protein attached to proteins as an intracellular targeting signal).</text>
        <dbReference type="EC" id="3.4.19.12"/>
    </reaction>
</comment>
<dbReference type="EMBL" id="BNCQ01000017">
    <property type="protein sequence ID" value="GIM05002.1"/>
    <property type="molecule type" value="Genomic_DNA"/>
</dbReference>
<dbReference type="Proteomes" id="UP000722791">
    <property type="component" value="Unassembled WGS sequence"/>
</dbReference>
<evidence type="ECO:0000256" key="1">
    <source>
        <dbReference type="ARBA" id="ARBA00000707"/>
    </source>
</evidence>
<dbReference type="EC" id="3.4.19.12" evidence="3"/>
<dbReference type="GO" id="GO:0016579">
    <property type="term" value="P:protein deubiquitination"/>
    <property type="evidence" value="ECO:0007669"/>
    <property type="project" value="InterPro"/>
</dbReference>
<keyword evidence="14" id="KW-1185">Reference proteome</keyword>
<gene>
    <name evidence="11" type="ORF">Vretifemale_18719</name>
    <name evidence="12" type="ORF">Vretimale_9476</name>
</gene>
<feature type="region of interest" description="Disordered" evidence="8">
    <location>
        <begin position="525"/>
        <end position="601"/>
    </location>
</feature>
<accession>A0A8J4GDL1</accession>
<evidence type="ECO:0000313" key="12">
    <source>
        <dbReference type="EMBL" id="GIM05002.1"/>
    </source>
</evidence>
<dbReference type="InterPro" id="IPR050164">
    <property type="entry name" value="Peptidase_C19"/>
</dbReference>
<keyword evidence="9" id="KW-0732">Signal</keyword>
<evidence type="ECO:0000256" key="3">
    <source>
        <dbReference type="ARBA" id="ARBA00012759"/>
    </source>
</evidence>
<keyword evidence="7" id="KW-0788">Thiol protease</keyword>
<dbReference type="PANTHER" id="PTHR24006:SF758">
    <property type="entry name" value="UBIQUITIN CARBOXYL-TERMINAL HYDROLASE 36"/>
    <property type="match status" value="1"/>
</dbReference>
<dbReference type="PROSITE" id="PS50235">
    <property type="entry name" value="USP_3"/>
    <property type="match status" value="1"/>
</dbReference>
<evidence type="ECO:0000313" key="14">
    <source>
        <dbReference type="Proteomes" id="UP000747110"/>
    </source>
</evidence>
<dbReference type="PANTHER" id="PTHR24006">
    <property type="entry name" value="UBIQUITIN CARBOXYL-TERMINAL HYDROLASE"/>
    <property type="match status" value="1"/>
</dbReference>
<keyword evidence="6" id="KW-0378">Hydrolase</keyword>
<protein>
    <recommendedName>
        <fullName evidence="3">ubiquitinyl hydrolase 1</fullName>
        <ecNumber evidence="3">3.4.19.12</ecNumber>
    </recommendedName>
</protein>
<feature type="signal peptide" evidence="9">
    <location>
        <begin position="1"/>
        <end position="19"/>
    </location>
</feature>
<feature type="region of interest" description="Disordered" evidence="8">
    <location>
        <begin position="668"/>
        <end position="705"/>
    </location>
</feature>
<dbReference type="InterPro" id="IPR038765">
    <property type="entry name" value="Papain-like_cys_pep_sf"/>
</dbReference>
<evidence type="ECO:0000313" key="11">
    <source>
        <dbReference type="EMBL" id="GIL91030.1"/>
    </source>
</evidence>
<evidence type="ECO:0000313" key="13">
    <source>
        <dbReference type="Proteomes" id="UP000722791"/>
    </source>
</evidence>
<feature type="domain" description="USP" evidence="10">
    <location>
        <begin position="55"/>
        <end position="494"/>
    </location>
</feature>
<organism evidence="12 13">
    <name type="scientific">Volvox reticuliferus</name>
    <dbReference type="NCBI Taxonomy" id="1737510"/>
    <lineage>
        <taxon>Eukaryota</taxon>
        <taxon>Viridiplantae</taxon>
        <taxon>Chlorophyta</taxon>
        <taxon>core chlorophytes</taxon>
        <taxon>Chlorophyceae</taxon>
        <taxon>CS clade</taxon>
        <taxon>Chlamydomonadales</taxon>
        <taxon>Volvocaceae</taxon>
        <taxon>Volvox</taxon>
    </lineage>
</organism>
<dbReference type="EMBL" id="BNCP01000062">
    <property type="protein sequence ID" value="GIL91030.1"/>
    <property type="molecule type" value="Genomic_DNA"/>
</dbReference>
<reference evidence="12" key="1">
    <citation type="journal article" date="2021" name="Proc. Natl. Acad. Sci. U.S.A.">
        <title>Three genomes in the algal genus Volvox reveal the fate of a haploid sex-determining region after a transition to homothallism.</title>
        <authorList>
            <person name="Yamamoto K."/>
            <person name="Hamaji T."/>
            <person name="Kawai-Toyooka H."/>
            <person name="Matsuzaki R."/>
            <person name="Takahashi F."/>
            <person name="Nishimura Y."/>
            <person name="Kawachi M."/>
            <person name="Noguchi H."/>
            <person name="Minakuchi Y."/>
            <person name="Umen J.G."/>
            <person name="Toyoda A."/>
            <person name="Nozaki H."/>
        </authorList>
    </citation>
    <scope>NUCLEOTIDE SEQUENCE</scope>
    <source>
        <strain evidence="12">NIES-3785</strain>
        <strain evidence="11">NIES-3786</strain>
    </source>
</reference>
<feature type="region of interest" description="Disordered" evidence="8">
    <location>
        <begin position="358"/>
        <end position="384"/>
    </location>
</feature>
<sequence length="705" mass="74354">MAGSQLSLVWCMAVTVVRALLRTGKLPDAAAGLPDQKHRPSNPPLIHRHRMGRGAGLCNLNNTCYLNALLQCLAYCPQFVTRCLGLPHSSNCPGKAIKQRETDTSKGGFWSFLWPHTPECPEPCTMCVMERLMVALLEARDGQMIAPREIAKILFEIFPDGQQHDPSEALTFIQDKMEQDSEKAAIGAVAAATAALWRAATVADLREPVAAADMKDVVGAAATHPEAAAGAAVKKVAVVATDLKTASVAAAVVKKPAVPCNIVQDVFGFSCRNQVTCRECQYVGGQASELYTQLSLGVDKVDSVAGALAMFTTKEAMTGNNQYQCPRCGTYRDADLQMRITEGPNVLVVHLKRFGKTEKANKEGSKGQPEEEAEDERGDEQVAQKEDAVVTKIDKHVAFELALDLSPYMTTTARGDRENGGVSTKGTDGSRGSNTYTLYSVLTHRGDTLQSGHYVSFVRDGEGEWWLKNDETTVPVALDDVLRQQAYMLFYCRDAVSPTTPLQEPVPVADGAAASLRQRVAASRLERVEQPEVGTSAHHQTRNRLRLSRDGHSPSSSSGGGHSDRNSGGFGVAEVGKKGREGGGNGYPTGSGEPAVSPASPAGPCSWGSSACLQSREGSGGGSCVCGCTSPTSCGMGHGICTAGSCSPGAGGSSSLLFTLGFRDGAASAVPPPCGSASTRGGPGAREERKRKRQSAGDGCTDSGD</sequence>
<dbReference type="InterPro" id="IPR001394">
    <property type="entry name" value="Peptidase_C19_UCH"/>
</dbReference>
<dbReference type="GO" id="GO:0005829">
    <property type="term" value="C:cytosol"/>
    <property type="evidence" value="ECO:0007669"/>
    <property type="project" value="TreeGrafter"/>
</dbReference>
<dbReference type="OrthoDB" id="429671at2759"/>
<evidence type="ECO:0000256" key="4">
    <source>
        <dbReference type="ARBA" id="ARBA00022670"/>
    </source>
</evidence>
<evidence type="ECO:0000256" key="6">
    <source>
        <dbReference type="ARBA" id="ARBA00022801"/>
    </source>
</evidence>
<feature type="chain" id="PRO_5035391399" description="ubiquitinyl hydrolase 1" evidence="9">
    <location>
        <begin position="20"/>
        <end position="705"/>
    </location>
</feature>
<dbReference type="SUPFAM" id="SSF54001">
    <property type="entry name" value="Cysteine proteinases"/>
    <property type="match status" value="1"/>
</dbReference>